<dbReference type="GO" id="GO:0070198">
    <property type="term" value="P:protein localization to chromosome, telomeric region"/>
    <property type="evidence" value="ECO:0007669"/>
    <property type="project" value="TreeGrafter"/>
</dbReference>
<evidence type="ECO:0000313" key="5">
    <source>
        <dbReference type="EMBL" id="RXM31172.1"/>
    </source>
</evidence>
<dbReference type="EMBL" id="SCEB01215122">
    <property type="protein sequence ID" value="RXM31172.1"/>
    <property type="molecule type" value="Genomic_DNA"/>
</dbReference>
<reference evidence="5 6" key="1">
    <citation type="submission" date="2019-01" db="EMBL/GenBank/DDBJ databases">
        <title>Draft Genome and Complete Hox-Cluster Characterization of the Sterlet Sturgeon (Acipenser ruthenus).</title>
        <authorList>
            <person name="Wei Q."/>
        </authorList>
    </citation>
    <scope>NUCLEOTIDE SEQUENCE [LARGE SCALE GENOMIC DNA]</scope>
    <source>
        <strain evidence="5">WHYD16114868_AA</strain>
        <tissue evidence="5">Blood</tissue>
    </source>
</reference>
<comment type="caution">
    <text evidence="5">The sequence shown here is derived from an EMBL/GenBank/DDBJ whole genome shotgun (WGS) entry which is preliminary data.</text>
</comment>
<feature type="compositionally biased region" description="Polar residues" evidence="3">
    <location>
        <begin position="253"/>
        <end position="268"/>
    </location>
</feature>
<feature type="compositionally biased region" description="Basic and acidic residues" evidence="3">
    <location>
        <begin position="189"/>
        <end position="199"/>
    </location>
</feature>
<name>A0A444U7J6_ACIRT</name>
<dbReference type="Proteomes" id="UP000289886">
    <property type="component" value="Unassembled WGS sequence"/>
</dbReference>
<evidence type="ECO:0000256" key="2">
    <source>
        <dbReference type="ARBA" id="ARBA00023242"/>
    </source>
</evidence>
<gene>
    <name evidence="5" type="ORF">EOD39_0321</name>
</gene>
<organism evidence="5 6">
    <name type="scientific">Acipenser ruthenus</name>
    <name type="common">Sterlet sturgeon</name>
    <dbReference type="NCBI Taxonomy" id="7906"/>
    <lineage>
        <taxon>Eukaryota</taxon>
        <taxon>Metazoa</taxon>
        <taxon>Chordata</taxon>
        <taxon>Craniata</taxon>
        <taxon>Vertebrata</taxon>
        <taxon>Euteleostomi</taxon>
        <taxon>Actinopterygii</taxon>
        <taxon>Chondrostei</taxon>
        <taxon>Acipenseriformes</taxon>
        <taxon>Acipenseridae</taxon>
        <taxon>Acipenser</taxon>
    </lineage>
</organism>
<accession>A0A444U7J6</accession>
<dbReference type="GO" id="GO:0003691">
    <property type="term" value="F:double-stranded telomeric DNA binding"/>
    <property type="evidence" value="ECO:0007669"/>
    <property type="project" value="TreeGrafter"/>
</dbReference>
<dbReference type="GO" id="GO:0070187">
    <property type="term" value="C:shelterin complex"/>
    <property type="evidence" value="ECO:0007669"/>
    <property type="project" value="TreeGrafter"/>
</dbReference>
<sequence length="352" mass="39839">MAGRSEDEPCCSTRGIGQGQVKSLSPEKVVARWIIDYYVYSAMAAFRDGLYEDFCQIRDIVQDAIVLPFEQSEELTRMLRVMQFMSRINDGENLSYRFDSEGNLTPLESAFRLLHLIDEEVVLPQDLVGKVSNSVREMAVIVCIKQKKFEKASCILKNHFPGDTEKTAKHHIASESTVRETESEQAAIEEPHSSSEAKNVESPVHRQPSTTWTTFGRLVLKAAFCAMSTMEEASLEFTRLEETDLDPRGVVSPSYTPRSSRSQASVSKPDTPKQERRMQTVSRLLLEQDSQTETESEGVEASSHSSHSPSRWQQRHRNNTPQKRSPAVLIQEESDDTDDSIILQNNLVPRKR</sequence>
<dbReference type="InterPro" id="IPR030657">
    <property type="entry name" value="TERF2"/>
</dbReference>
<evidence type="ECO:0000313" key="6">
    <source>
        <dbReference type="Proteomes" id="UP000289886"/>
    </source>
</evidence>
<dbReference type="GO" id="GO:1905839">
    <property type="term" value="P:negative regulation of telomeric D-loop disassembly"/>
    <property type="evidence" value="ECO:0007669"/>
    <property type="project" value="TreeGrafter"/>
</dbReference>
<dbReference type="GO" id="GO:0061820">
    <property type="term" value="P:telomeric D-loop disassembly"/>
    <property type="evidence" value="ECO:0007669"/>
    <property type="project" value="TreeGrafter"/>
</dbReference>
<evidence type="ECO:0000256" key="1">
    <source>
        <dbReference type="ARBA" id="ARBA00023125"/>
    </source>
</evidence>
<feature type="region of interest" description="Disordered" evidence="3">
    <location>
        <begin position="246"/>
        <end position="352"/>
    </location>
</feature>
<keyword evidence="1" id="KW-0238">DNA-binding</keyword>
<evidence type="ECO:0000259" key="4">
    <source>
        <dbReference type="Pfam" id="PF08558"/>
    </source>
</evidence>
<dbReference type="Pfam" id="PF08558">
    <property type="entry name" value="TRF"/>
    <property type="match status" value="1"/>
</dbReference>
<feature type="domain" description="Telomere repeat-binding factor dimerisation" evidence="4">
    <location>
        <begin position="33"/>
        <end position="167"/>
    </location>
</feature>
<feature type="region of interest" description="Disordered" evidence="3">
    <location>
        <begin position="166"/>
        <end position="208"/>
    </location>
</feature>
<dbReference type="AlphaFoldDB" id="A0A444U7J6"/>
<proteinExistence type="predicted"/>
<evidence type="ECO:0000256" key="3">
    <source>
        <dbReference type="SAM" id="MobiDB-lite"/>
    </source>
</evidence>
<dbReference type="SUPFAM" id="SSF63600">
    <property type="entry name" value="Telomeric repeat binding factor (TRF) dimerisation domain"/>
    <property type="match status" value="1"/>
</dbReference>
<dbReference type="GO" id="GO:0031848">
    <property type="term" value="P:protection from non-homologous end joining at telomere"/>
    <property type="evidence" value="ECO:0007669"/>
    <property type="project" value="InterPro"/>
</dbReference>
<dbReference type="InterPro" id="IPR013867">
    <property type="entry name" value="Telomere_rpt-bd_fac_dimer_dom"/>
</dbReference>
<dbReference type="GO" id="GO:0098505">
    <property type="term" value="F:G-rich strand telomeric DNA binding"/>
    <property type="evidence" value="ECO:0007669"/>
    <property type="project" value="TreeGrafter"/>
</dbReference>
<keyword evidence="6" id="KW-1185">Reference proteome</keyword>
<dbReference type="GO" id="GO:0042803">
    <property type="term" value="F:protein homodimerization activity"/>
    <property type="evidence" value="ECO:0007669"/>
    <property type="project" value="InterPro"/>
</dbReference>
<dbReference type="Gene3D" id="1.25.40.210">
    <property type="entry name" value="Telomere repeat-binding factor, dimerisation domain"/>
    <property type="match status" value="1"/>
</dbReference>
<keyword evidence="2" id="KW-0539">Nucleus</keyword>
<dbReference type="PANTHER" id="PTHR46833">
    <property type="entry name" value="TELOMERIC REPEAT-BINDING FACTOR 2 TERF2"/>
    <property type="match status" value="1"/>
</dbReference>
<dbReference type="GO" id="GO:0003720">
    <property type="term" value="F:telomerase activity"/>
    <property type="evidence" value="ECO:0007669"/>
    <property type="project" value="TreeGrafter"/>
</dbReference>
<dbReference type="GO" id="GO:0031627">
    <property type="term" value="P:telomeric loop formation"/>
    <property type="evidence" value="ECO:0007669"/>
    <property type="project" value="TreeGrafter"/>
</dbReference>
<feature type="compositionally biased region" description="Polar residues" evidence="3">
    <location>
        <begin position="342"/>
        <end position="352"/>
    </location>
</feature>
<dbReference type="InterPro" id="IPR036507">
    <property type="entry name" value="Telomere_rpt-bd_fac_dimer_sf"/>
</dbReference>
<dbReference type="GO" id="GO:0032210">
    <property type="term" value="P:regulation of telomere maintenance via telomerase"/>
    <property type="evidence" value="ECO:0007669"/>
    <property type="project" value="TreeGrafter"/>
</dbReference>
<protein>
    <submittedName>
        <fullName evidence="5">Telomeric repeat-binding factor 2</fullName>
    </submittedName>
</protein>
<dbReference type="PANTHER" id="PTHR46833:SF1">
    <property type="entry name" value="TELOMERIC REPEAT-BINDING FACTOR 2"/>
    <property type="match status" value="1"/>
</dbReference>
<dbReference type="GO" id="GO:0032208">
    <property type="term" value="P:negative regulation of telomere maintenance via recombination"/>
    <property type="evidence" value="ECO:0007669"/>
    <property type="project" value="TreeGrafter"/>
</dbReference>